<feature type="region of interest" description="Disordered" evidence="1">
    <location>
        <begin position="19"/>
        <end position="61"/>
    </location>
</feature>
<name>A0A8J5YA35_9ROSI</name>
<protein>
    <submittedName>
        <fullName evidence="2">Uncharacterized protein</fullName>
    </submittedName>
</protein>
<gene>
    <name evidence="2" type="ORF">CXB51_024602</name>
</gene>
<accession>A0A8J5YA35</accession>
<dbReference type="EMBL" id="JAHUZN010000010">
    <property type="protein sequence ID" value="KAG8480554.1"/>
    <property type="molecule type" value="Genomic_DNA"/>
</dbReference>
<sequence>MAWYGTVSMLVSSLQSDAIHVQGSDTSHHEESKRKFPPLLDSTLTEKNSGDIPTVQGSGIPRVNGTVDGHLVQRGRIWGVVRAEGAHGGCDAQDFLA</sequence>
<proteinExistence type="predicted"/>
<evidence type="ECO:0000256" key="1">
    <source>
        <dbReference type="SAM" id="MobiDB-lite"/>
    </source>
</evidence>
<evidence type="ECO:0000313" key="3">
    <source>
        <dbReference type="Proteomes" id="UP000701853"/>
    </source>
</evidence>
<evidence type="ECO:0000313" key="2">
    <source>
        <dbReference type="EMBL" id="KAG8480554.1"/>
    </source>
</evidence>
<keyword evidence="3" id="KW-1185">Reference proteome</keyword>
<organism evidence="2 3">
    <name type="scientific">Gossypium anomalum</name>
    <dbReference type="NCBI Taxonomy" id="47600"/>
    <lineage>
        <taxon>Eukaryota</taxon>
        <taxon>Viridiplantae</taxon>
        <taxon>Streptophyta</taxon>
        <taxon>Embryophyta</taxon>
        <taxon>Tracheophyta</taxon>
        <taxon>Spermatophyta</taxon>
        <taxon>Magnoliopsida</taxon>
        <taxon>eudicotyledons</taxon>
        <taxon>Gunneridae</taxon>
        <taxon>Pentapetalae</taxon>
        <taxon>rosids</taxon>
        <taxon>malvids</taxon>
        <taxon>Malvales</taxon>
        <taxon>Malvaceae</taxon>
        <taxon>Malvoideae</taxon>
        <taxon>Gossypium</taxon>
    </lineage>
</organism>
<comment type="caution">
    <text evidence="2">The sequence shown here is derived from an EMBL/GenBank/DDBJ whole genome shotgun (WGS) entry which is preliminary data.</text>
</comment>
<dbReference type="Proteomes" id="UP000701853">
    <property type="component" value="Chromosome 10"/>
</dbReference>
<reference evidence="2 3" key="1">
    <citation type="journal article" date="2021" name="bioRxiv">
        <title>The Gossypium anomalum genome as a resource for cotton improvement and evolutionary analysis of hybrid incompatibility.</title>
        <authorList>
            <person name="Grover C.E."/>
            <person name="Yuan D."/>
            <person name="Arick M.A."/>
            <person name="Miller E.R."/>
            <person name="Hu G."/>
            <person name="Peterson D.G."/>
            <person name="Wendel J.F."/>
            <person name="Udall J.A."/>
        </authorList>
    </citation>
    <scope>NUCLEOTIDE SEQUENCE [LARGE SCALE GENOMIC DNA]</scope>
    <source>
        <strain evidence="2">JFW-Udall</strain>
        <tissue evidence="2">Leaf</tissue>
    </source>
</reference>
<dbReference type="AlphaFoldDB" id="A0A8J5YA35"/>